<keyword evidence="4 12" id="KW-0812">Transmembrane</keyword>
<evidence type="ECO:0000256" key="9">
    <source>
        <dbReference type="ARBA" id="ARBA00023310"/>
    </source>
</evidence>
<comment type="subunit">
    <text evidence="12">F-type ATPases have 2 components, F(1) - the catalytic core - and F(0) - the membrane proton channel. F(1) has five subunits: alpha(3), beta(3), gamma(1), delta(1), epsilon(1). F(0) has three main subunits: a(1), b(2) and c(10-14). The alpha and beta chains form an alternating ring which encloses part of the gamma chain. F(1) is attached to F(0) by a central stalk formed by the gamma and epsilon chains, while a peripheral stalk is formed by the delta and b chains.</text>
</comment>
<evidence type="ECO:0000256" key="11">
    <source>
        <dbReference type="ARBA" id="ARBA00037847"/>
    </source>
</evidence>
<evidence type="ECO:0000256" key="12">
    <source>
        <dbReference type="HAMAP-Rule" id="MF_01398"/>
    </source>
</evidence>
<evidence type="ECO:0000256" key="5">
    <source>
        <dbReference type="ARBA" id="ARBA00022781"/>
    </source>
</evidence>
<evidence type="ECO:0000256" key="6">
    <source>
        <dbReference type="ARBA" id="ARBA00022989"/>
    </source>
</evidence>
<dbReference type="PANTHER" id="PTHR33445">
    <property type="entry name" value="ATP SYNTHASE SUBUNIT B', CHLOROPLASTIC"/>
    <property type="match status" value="1"/>
</dbReference>
<geneLocation type="plasmid" evidence="14">
    <name>2</name>
</geneLocation>
<keyword evidence="6 12" id="KW-1133">Transmembrane helix</keyword>
<evidence type="ECO:0000256" key="4">
    <source>
        <dbReference type="ARBA" id="ARBA00022692"/>
    </source>
</evidence>
<comment type="similarity">
    <text evidence="1 12 13">Belongs to the ATPase B chain family.</text>
</comment>
<comment type="subcellular location">
    <subcellularLocation>
        <location evidence="12">Cell membrane</location>
        <topology evidence="12">Single-pass membrane protein</topology>
    </subcellularLocation>
    <subcellularLocation>
        <location evidence="11">Endomembrane system</location>
        <topology evidence="11">Single-pass membrane protein</topology>
    </subcellularLocation>
</comment>
<keyword evidence="2 12" id="KW-0813">Transport</keyword>
<evidence type="ECO:0000256" key="10">
    <source>
        <dbReference type="ARBA" id="ARBA00025198"/>
    </source>
</evidence>
<evidence type="ECO:0000313" key="14">
    <source>
        <dbReference type="EMBL" id="VEU56530.1"/>
    </source>
</evidence>
<dbReference type="GO" id="GO:0045259">
    <property type="term" value="C:proton-transporting ATP synthase complex"/>
    <property type="evidence" value="ECO:0007669"/>
    <property type="project" value="UniProtKB-KW"/>
</dbReference>
<dbReference type="GO" id="GO:0046933">
    <property type="term" value="F:proton-transporting ATP synthase activity, rotational mechanism"/>
    <property type="evidence" value="ECO:0007669"/>
    <property type="project" value="UniProtKB-UniRule"/>
</dbReference>
<evidence type="ECO:0000256" key="13">
    <source>
        <dbReference type="RuleBase" id="RU003848"/>
    </source>
</evidence>
<dbReference type="AlphaFoldDB" id="A0A448ZZ74"/>
<dbReference type="InterPro" id="IPR050059">
    <property type="entry name" value="ATP_synthase_B_chain"/>
</dbReference>
<keyword evidence="7 12" id="KW-0406">Ion transport</keyword>
<gene>
    <name evidence="14" type="primary">atpF_2</name>
    <name evidence="12" type="synonym">atpF</name>
    <name evidence="14" type="ORF">NCTC10113_01439</name>
</gene>
<dbReference type="HAMAP" id="MF_01398">
    <property type="entry name" value="ATP_synth_b_bprime"/>
    <property type="match status" value="1"/>
</dbReference>
<evidence type="ECO:0000256" key="7">
    <source>
        <dbReference type="ARBA" id="ARBA00023065"/>
    </source>
</evidence>
<keyword evidence="5 12" id="KW-0375">Hydrogen ion transport</keyword>
<sequence length="174" mass="20013">MINASKTITDKINEIFDGLKVSWPYFVFSLIALGLLTLMITFLVYKPVKKMLKQRQTFIQNNIDESIKAKEKALETQENIDKQIIEANLKVSNILTEAKSESEKIINDGISKAEKQGEMLIEQANILVEKKYAEFEKVQKKIIVENAVELAKKILKRELKDKDNKKLVQELLES</sequence>
<dbReference type="CDD" id="cd06503">
    <property type="entry name" value="ATP-synt_Fo_b"/>
    <property type="match status" value="1"/>
</dbReference>
<evidence type="ECO:0000256" key="2">
    <source>
        <dbReference type="ARBA" id="ARBA00022448"/>
    </source>
</evidence>
<dbReference type="InterPro" id="IPR002146">
    <property type="entry name" value="ATP_synth_b/b'su_bac/chlpt"/>
</dbReference>
<protein>
    <recommendedName>
        <fullName evidence="12">ATP synthase subunit b</fullName>
    </recommendedName>
    <alternativeName>
        <fullName evidence="12">ATP synthase F(0) sector subunit b</fullName>
    </alternativeName>
    <alternativeName>
        <fullName evidence="12">ATPase subunit I</fullName>
    </alternativeName>
    <alternativeName>
        <fullName evidence="12">F-type ATPase subunit b</fullName>
        <shortName evidence="12">F-ATPase subunit b</shortName>
    </alternativeName>
</protein>
<dbReference type="RefSeq" id="WP_024544374.1">
    <property type="nucleotide sequence ID" value="NZ_BPLV01000001.1"/>
</dbReference>
<dbReference type="GO" id="GO:0046961">
    <property type="term" value="F:proton-transporting ATPase activity, rotational mechanism"/>
    <property type="evidence" value="ECO:0007669"/>
    <property type="project" value="TreeGrafter"/>
</dbReference>
<reference evidence="14" key="1">
    <citation type="submission" date="2019-01" db="EMBL/GenBank/DDBJ databases">
        <authorList>
            <consortium name="Pathogen Informatics"/>
        </authorList>
    </citation>
    <scope>NUCLEOTIDE SEQUENCE [LARGE SCALE GENOMIC DNA]</scope>
    <source>
        <strain evidence="14">NCTC10113</strain>
    </source>
</reference>
<dbReference type="PANTHER" id="PTHR33445:SF2">
    <property type="entry name" value="ATP SYNTHASE SUBUNIT B', CHLOROPLASTIC"/>
    <property type="match status" value="1"/>
</dbReference>
<keyword evidence="12" id="KW-1003">Cell membrane</keyword>
<evidence type="ECO:0000256" key="3">
    <source>
        <dbReference type="ARBA" id="ARBA00022547"/>
    </source>
</evidence>
<keyword evidence="3 12" id="KW-0138">CF(0)</keyword>
<dbReference type="GO" id="GO:0005886">
    <property type="term" value="C:plasma membrane"/>
    <property type="evidence" value="ECO:0007669"/>
    <property type="project" value="UniProtKB-SubCell"/>
</dbReference>
<keyword evidence="9 12" id="KW-0066">ATP synthesis</keyword>
<keyword evidence="8 12" id="KW-0472">Membrane</keyword>
<comment type="function">
    <text evidence="12">Component of the F(0) channel, it forms part of the peripheral stalk, linking F(1) to F(0).</text>
</comment>
<name>A0A448ZZ74_METSV</name>
<organism evidence="14">
    <name type="scientific">Metamycoplasma salivarium</name>
    <name type="common">Mycoplasma salivarium</name>
    <dbReference type="NCBI Taxonomy" id="2124"/>
    <lineage>
        <taxon>Bacteria</taxon>
        <taxon>Bacillati</taxon>
        <taxon>Mycoplasmatota</taxon>
        <taxon>Mycoplasmoidales</taxon>
        <taxon>Metamycoplasmataceae</taxon>
        <taxon>Metamycoplasma</taxon>
    </lineage>
</organism>
<dbReference type="GO" id="GO:0012505">
    <property type="term" value="C:endomembrane system"/>
    <property type="evidence" value="ECO:0007669"/>
    <property type="project" value="UniProtKB-SubCell"/>
</dbReference>
<evidence type="ECO:0000256" key="8">
    <source>
        <dbReference type="ARBA" id="ARBA00023136"/>
    </source>
</evidence>
<dbReference type="Pfam" id="PF00430">
    <property type="entry name" value="ATP-synt_B"/>
    <property type="match status" value="1"/>
</dbReference>
<feature type="transmembrane region" description="Helical" evidence="12">
    <location>
        <begin position="23"/>
        <end position="45"/>
    </location>
</feature>
<keyword evidence="14" id="KW-0614">Plasmid</keyword>
<comment type="function">
    <text evidence="10 12">F(1)F(0) ATP synthase produces ATP from ADP in the presence of a proton or sodium gradient. F-type ATPases consist of two structural domains, F(1) containing the extramembraneous catalytic core and F(0) containing the membrane proton channel, linked together by a central stalk and a peripheral stalk. During catalysis, ATP synthesis in the catalytic domain of F(1) is coupled via a rotary mechanism of the central stalk subunits to proton translocation.</text>
</comment>
<accession>A0A448ZZ74</accession>
<evidence type="ECO:0000256" key="1">
    <source>
        <dbReference type="ARBA" id="ARBA00005513"/>
    </source>
</evidence>
<dbReference type="EMBL" id="LR214939">
    <property type="protein sequence ID" value="VEU56530.1"/>
    <property type="molecule type" value="Genomic_DNA"/>
</dbReference>
<proteinExistence type="inferred from homology"/>